<dbReference type="RefSeq" id="WP_138002179.1">
    <property type="nucleotide sequence ID" value="NZ_QGQD01000036.1"/>
</dbReference>
<dbReference type="STRING" id="180332.GCA_000797495_04759"/>
<feature type="chain" id="PRO_5038524677" evidence="3">
    <location>
        <begin position="23"/>
        <end position="488"/>
    </location>
</feature>
<feature type="compositionally biased region" description="Basic and acidic residues" evidence="2">
    <location>
        <begin position="35"/>
        <end position="59"/>
    </location>
</feature>
<feature type="signal peptide" evidence="3">
    <location>
        <begin position="1"/>
        <end position="22"/>
    </location>
</feature>
<dbReference type="SUPFAM" id="SSF53850">
    <property type="entry name" value="Periplasmic binding protein-like II"/>
    <property type="match status" value="1"/>
</dbReference>
<evidence type="ECO:0000313" key="4">
    <source>
        <dbReference type="EMBL" id="TLD01547.1"/>
    </source>
</evidence>
<evidence type="ECO:0000313" key="5">
    <source>
        <dbReference type="Proteomes" id="UP000306509"/>
    </source>
</evidence>
<evidence type="ECO:0000256" key="2">
    <source>
        <dbReference type="SAM" id="MobiDB-lite"/>
    </source>
</evidence>
<accession>A0A4U8Q9E7</accession>
<dbReference type="InterPro" id="IPR050490">
    <property type="entry name" value="Bact_solute-bd_prot1"/>
</dbReference>
<keyword evidence="5" id="KW-1185">Reference proteome</keyword>
<evidence type="ECO:0000256" key="3">
    <source>
        <dbReference type="SAM" id="SignalP"/>
    </source>
</evidence>
<name>A0A4U8Q9E7_9FIRM</name>
<sequence precursor="true">MKLKKVMAVTLAGAMGASMILAGCGGSGETGTTTKAEETKAETESKAAETTEEATKDSAAETTAETTGETKEAGTNADLPTITFTHGYYQSESEWAAAAEMRAIYQEFADAHKNEYNFVIKADESGAEGIYNTALNDISAGNFYDIADFGGWDITEVAAGADMILDLKPYLDENQDFKDGVGVCYDQNLTEDGKIYSVREQIEGVGFWYNEKLFNDAGADTPDKWQTWDDFNTAVDKLVDKGTTPFGLNAGWPTNILLASNLQRSEDSRTFYAEGKSVESFDNDAFKGSLDFIQKNALQKIDAANFGPGGDDDEAYRSDFFAGKTAMLFNGVWDAGGSVDCEAGAENIKPAVFPTDEAGKKAALMSGGCGFVVSNKLDEVQTKACIDFIKYMTSPEVASRIIEKGIGMAPSTKVDYDALLNKVTAPEAKLLVEACQLCQSADYQALGLGNNFGDAEGEIQAKYAGLKDDSKTVDGVVGELNDFLAAAE</sequence>
<dbReference type="Gene3D" id="3.40.190.10">
    <property type="entry name" value="Periplasmic binding protein-like II"/>
    <property type="match status" value="2"/>
</dbReference>
<evidence type="ECO:0000256" key="1">
    <source>
        <dbReference type="ARBA" id="ARBA00022729"/>
    </source>
</evidence>
<gene>
    <name evidence="4" type="ORF">DSM106044_01526</name>
</gene>
<proteinExistence type="predicted"/>
<dbReference type="AlphaFoldDB" id="A0A4U8Q9E7"/>
<dbReference type="PANTHER" id="PTHR43649:SF33">
    <property type="entry name" value="POLYGALACTURONAN_RHAMNOGALACTURONAN-BINDING PROTEIN YTCQ"/>
    <property type="match status" value="1"/>
</dbReference>
<keyword evidence="1 3" id="KW-0732">Signal</keyword>
<dbReference type="PROSITE" id="PS51257">
    <property type="entry name" value="PROKAR_LIPOPROTEIN"/>
    <property type="match status" value="1"/>
</dbReference>
<dbReference type="Proteomes" id="UP000306509">
    <property type="component" value="Unassembled WGS sequence"/>
</dbReference>
<comment type="caution">
    <text evidence="4">The sequence shown here is derived from an EMBL/GenBank/DDBJ whole genome shotgun (WGS) entry which is preliminary data.</text>
</comment>
<organism evidence="4 5">
    <name type="scientific">Robinsoniella peoriensis</name>
    <dbReference type="NCBI Taxonomy" id="180332"/>
    <lineage>
        <taxon>Bacteria</taxon>
        <taxon>Bacillati</taxon>
        <taxon>Bacillota</taxon>
        <taxon>Clostridia</taxon>
        <taxon>Lachnospirales</taxon>
        <taxon>Lachnospiraceae</taxon>
        <taxon>Robinsoniella</taxon>
    </lineage>
</organism>
<protein>
    <submittedName>
        <fullName evidence="4">Glycerol-3-phosphate transporter periplasmic binding protein</fullName>
    </submittedName>
</protein>
<dbReference type="EMBL" id="QGQD01000036">
    <property type="protein sequence ID" value="TLD01547.1"/>
    <property type="molecule type" value="Genomic_DNA"/>
</dbReference>
<dbReference type="PANTHER" id="PTHR43649">
    <property type="entry name" value="ARABINOSE-BINDING PROTEIN-RELATED"/>
    <property type="match status" value="1"/>
</dbReference>
<feature type="region of interest" description="Disordered" evidence="2">
    <location>
        <begin position="27"/>
        <end position="77"/>
    </location>
</feature>
<reference evidence="4 5" key="1">
    <citation type="journal article" date="2019" name="Anaerobe">
        <title>Detection of Robinsoniella peoriensis in multiple bone samples of a trauma patient.</title>
        <authorList>
            <person name="Schrottner P."/>
            <person name="Hartwich K."/>
            <person name="Bunk B."/>
            <person name="Schober I."/>
            <person name="Helbig S."/>
            <person name="Rudolph W.W."/>
            <person name="Gunzer F."/>
        </authorList>
    </citation>
    <scope>NUCLEOTIDE SEQUENCE [LARGE SCALE GENOMIC DNA]</scope>
    <source>
        <strain evidence="4 5">DSM 106044</strain>
    </source>
</reference>